<proteinExistence type="predicted"/>
<gene>
    <name evidence="1" type="ORF">PSO31014_02612</name>
</gene>
<accession>A0ABY6W0C5</accession>
<name>A0ABY6W0C5_9BURK</name>
<dbReference type="Proteomes" id="UP000405357">
    <property type="component" value="Unassembled WGS sequence"/>
</dbReference>
<keyword evidence="2" id="KW-1185">Reference proteome</keyword>
<dbReference type="EMBL" id="CABPSG010000006">
    <property type="protein sequence ID" value="VVE10992.1"/>
    <property type="molecule type" value="Genomic_DNA"/>
</dbReference>
<organism evidence="1 2">
    <name type="scientific">Pandoraea soli</name>
    <dbReference type="NCBI Taxonomy" id="2508293"/>
    <lineage>
        <taxon>Bacteria</taxon>
        <taxon>Pseudomonadati</taxon>
        <taxon>Pseudomonadota</taxon>
        <taxon>Betaproteobacteria</taxon>
        <taxon>Burkholderiales</taxon>
        <taxon>Burkholderiaceae</taxon>
        <taxon>Pandoraea</taxon>
    </lineage>
</organism>
<sequence>MQSDVVPVQNVERHSYVGTVIRQFVNNLRGAADIEMHNNAWMLARELGNQVGHECLYSRFHQCDTHGPMP</sequence>
<reference evidence="1 2" key="1">
    <citation type="submission" date="2019-08" db="EMBL/GenBank/DDBJ databases">
        <authorList>
            <person name="Peeters C."/>
        </authorList>
    </citation>
    <scope>NUCLEOTIDE SEQUENCE [LARGE SCALE GENOMIC DNA]</scope>
    <source>
        <strain evidence="1 2">LMG 31014</strain>
    </source>
</reference>
<evidence type="ECO:0000313" key="1">
    <source>
        <dbReference type="EMBL" id="VVE10992.1"/>
    </source>
</evidence>
<protein>
    <submittedName>
        <fullName evidence="1">Uncharacterized protein</fullName>
    </submittedName>
</protein>
<evidence type="ECO:0000313" key="2">
    <source>
        <dbReference type="Proteomes" id="UP000405357"/>
    </source>
</evidence>
<comment type="caution">
    <text evidence="1">The sequence shown here is derived from an EMBL/GenBank/DDBJ whole genome shotgun (WGS) entry which is preliminary data.</text>
</comment>